<gene>
    <name evidence="1" type="ORF">K1Y72_05945</name>
</gene>
<dbReference type="RefSeq" id="WP_220164016.1">
    <property type="nucleotide sequence ID" value="NZ_JAIBOA010000003.1"/>
</dbReference>
<protein>
    <submittedName>
        <fullName evidence="1">Uncharacterized protein</fullName>
    </submittedName>
</protein>
<evidence type="ECO:0000313" key="2">
    <source>
        <dbReference type="Proteomes" id="UP000774570"/>
    </source>
</evidence>
<sequence length="194" mass="21916">MAISKELQDKVAALLFEQAEKVHWPSLSLQQRTEMYNQWVQDPQIGGRLTEFMPVEQARVWIKDGPMKEFARARFGIGGFAKHVPNPSAAVTDLITSALGNDWEADMDTMAIKPLRLRVYSEEGEEAIFAWVDDYNHFKHLVWAALKEQADGASTPWILCVAATFEKPVPEDVKAFHLRVGRRCGLQVVHVKGV</sequence>
<accession>A0ABS7FNK9</accession>
<comment type="caution">
    <text evidence="1">The sequence shown here is derived from an EMBL/GenBank/DDBJ whole genome shotgun (WGS) entry which is preliminary data.</text>
</comment>
<reference evidence="1 2" key="1">
    <citation type="submission" date="2021-07" db="EMBL/GenBank/DDBJ databases">
        <title>Actinomadura sp. PM05-2 isolated from lichen.</title>
        <authorList>
            <person name="Somphong A."/>
            <person name="Phongsopitanun W."/>
            <person name="Tanasupawat S."/>
            <person name="Peongsungnone V."/>
        </authorList>
    </citation>
    <scope>NUCLEOTIDE SEQUENCE [LARGE SCALE GENOMIC DNA]</scope>
    <source>
        <strain evidence="1 2">PM05-2</strain>
    </source>
</reference>
<keyword evidence="2" id="KW-1185">Reference proteome</keyword>
<name>A0ABS7FNK9_9ACTN</name>
<proteinExistence type="predicted"/>
<dbReference type="EMBL" id="JAIBOA010000003">
    <property type="protein sequence ID" value="MBW8481901.1"/>
    <property type="molecule type" value="Genomic_DNA"/>
</dbReference>
<evidence type="ECO:0000313" key="1">
    <source>
        <dbReference type="EMBL" id="MBW8481901.1"/>
    </source>
</evidence>
<organism evidence="1 2">
    <name type="scientific">Actinomadura parmotrematis</name>
    <dbReference type="NCBI Taxonomy" id="2864039"/>
    <lineage>
        <taxon>Bacteria</taxon>
        <taxon>Bacillati</taxon>
        <taxon>Actinomycetota</taxon>
        <taxon>Actinomycetes</taxon>
        <taxon>Streptosporangiales</taxon>
        <taxon>Thermomonosporaceae</taxon>
        <taxon>Actinomadura</taxon>
    </lineage>
</organism>
<dbReference type="Proteomes" id="UP000774570">
    <property type="component" value="Unassembled WGS sequence"/>
</dbReference>